<evidence type="ECO:0000259" key="5">
    <source>
        <dbReference type="PROSITE" id="PS51352"/>
    </source>
</evidence>
<comment type="subcellular location">
    <subcellularLocation>
        <location evidence="1">Cell envelope</location>
    </subcellularLocation>
</comment>
<dbReference type="PANTHER" id="PTHR42852">
    <property type="entry name" value="THIOL:DISULFIDE INTERCHANGE PROTEIN DSBE"/>
    <property type="match status" value="1"/>
</dbReference>
<dbReference type="GO" id="GO:0017004">
    <property type="term" value="P:cytochrome complex assembly"/>
    <property type="evidence" value="ECO:0007669"/>
    <property type="project" value="UniProtKB-KW"/>
</dbReference>
<dbReference type="SUPFAM" id="SSF52833">
    <property type="entry name" value="Thioredoxin-like"/>
    <property type="match status" value="1"/>
</dbReference>
<dbReference type="PROSITE" id="PS51352">
    <property type="entry name" value="THIOREDOXIN_2"/>
    <property type="match status" value="1"/>
</dbReference>
<dbReference type="Gene3D" id="3.40.30.10">
    <property type="entry name" value="Glutaredoxin"/>
    <property type="match status" value="1"/>
</dbReference>
<organism evidence="6 7">
    <name type="scientific">Aureibaculum algae</name>
    <dbReference type="NCBI Taxonomy" id="2584122"/>
    <lineage>
        <taxon>Bacteria</taxon>
        <taxon>Pseudomonadati</taxon>
        <taxon>Bacteroidota</taxon>
        <taxon>Flavobacteriia</taxon>
        <taxon>Flavobacteriales</taxon>
        <taxon>Flavobacteriaceae</taxon>
        <taxon>Aureibaculum</taxon>
    </lineage>
</organism>
<dbReference type="OrthoDB" id="1069091at2"/>
<dbReference type="AlphaFoldDB" id="A0A5B7TYV8"/>
<dbReference type="KEGG" id="fbe:FF125_20015"/>
<proteinExistence type="predicted"/>
<evidence type="ECO:0000256" key="3">
    <source>
        <dbReference type="ARBA" id="ARBA00023157"/>
    </source>
</evidence>
<evidence type="ECO:0000256" key="1">
    <source>
        <dbReference type="ARBA" id="ARBA00004196"/>
    </source>
</evidence>
<reference evidence="6 7" key="1">
    <citation type="submission" date="2019-05" db="EMBL/GenBank/DDBJ databases">
        <title>Algicella ahnfeltiae gen. nov., sp. nov., a novel marine bacterium of the family Flavobacteriaceae isolated from a red alga.</title>
        <authorList>
            <person name="Nedashkovskaya O.I."/>
            <person name="Kukhlevskiy A.D."/>
            <person name="Kim S.-G."/>
            <person name="Zhukova N.V."/>
            <person name="Mikhailov V.V."/>
        </authorList>
    </citation>
    <scope>NUCLEOTIDE SEQUENCE [LARGE SCALE GENOMIC DNA]</scope>
    <source>
        <strain evidence="6 7">10Alg115</strain>
    </source>
</reference>
<keyword evidence="2" id="KW-0201">Cytochrome c-type biogenesis</keyword>
<evidence type="ECO:0000256" key="2">
    <source>
        <dbReference type="ARBA" id="ARBA00022748"/>
    </source>
</evidence>
<dbReference type="Pfam" id="PF14289">
    <property type="entry name" value="DUF4369"/>
    <property type="match status" value="1"/>
</dbReference>
<dbReference type="InterPro" id="IPR013766">
    <property type="entry name" value="Thioredoxin_domain"/>
</dbReference>
<dbReference type="InterPro" id="IPR036249">
    <property type="entry name" value="Thioredoxin-like_sf"/>
</dbReference>
<gene>
    <name evidence="6" type="ORF">FF125_20015</name>
</gene>
<protein>
    <submittedName>
        <fullName evidence="6">AhpC/TSA family protein</fullName>
    </submittedName>
</protein>
<dbReference type="Proteomes" id="UP000306229">
    <property type="component" value="Chromosome"/>
</dbReference>
<dbReference type="Pfam" id="PF08534">
    <property type="entry name" value="Redoxin"/>
    <property type="match status" value="1"/>
</dbReference>
<dbReference type="GO" id="GO:0030313">
    <property type="term" value="C:cell envelope"/>
    <property type="evidence" value="ECO:0007669"/>
    <property type="project" value="UniProtKB-SubCell"/>
</dbReference>
<accession>A0A5B7TYV8</accession>
<dbReference type="InterPro" id="IPR025380">
    <property type="entry name" value="DUF4369"/>
</dbReference>
<evidence type="ECO:0000313" key="7">
    <source>
        <dbReference type="Proteomes" id="UP000306229"/>
    </source>
</evidence>
<dbReference type="PANTHER" id="PTHR42852:SF6">
    <property type="entry name" value="THIOL:DISULFIDE INTERCHANGE PROTEIN DSBE"/>
    <property type="match status" value="1"/>
</dbReference>
<evidence type="ECO:0000313" key="6">
    <source>
        <dbReference type="EMBL" id="QCX40613.1"/>
    </source>
</evidence>
<keyword evidence="4" id="KW-0676">Redox-active center</keyword>
<dbReference type="InterPro" id="IPR050553">
    <property type="entry name" value="Thioredoxin_ResA/DsbE_sf"/>
</dbReference>
<dbReference type="InterPro" id="IPR017937">
    <property type="entry name" value="Thioredoxin_CS"/>
</dbReference>
<feature type="domain" description="Thioredoxin" evidence="5">
    <location>
        <begin position="229"/>
        <end position="367"/>
    </location>
</feature>
<dbReference type="EMBL" id="CP040749">
    <property type="protein sequence ID" value="QCX40613.1"/>
    <property type="molecule type" value="Genomic_DNA"/>
</dbReference>
<name>A0A5B7TYV8_9FLAO</name>
<evidence type="ECO:0000256" key="4">
    <source>
        <dbReference type="ARBA" id="ARBA00023284"/>
    </source>
</evidence>
<dbReference type="PROSITE" id="PS51257">
    <property type="entry name" value="PROKAR_LIPOPROTEIN"/>
    <property type="match status" value="1"/>
</dbReference>
<keyword evidence="7" id="KW-1185">Reference proteome</keyword>
<dbReference type="CDD" id="cd02966">
    <property type="entry name" value="TlpA_like_family"/>
    <property type="match status" value="1"/>
</dbReference>
<keyword evidence="3" id="KW-1015">Disulfide bond</keyword>
<dbReference type="PROSITE" id="PS00194">
    <property type="entry name" value="THIOREDOXIN_1"/>
    <property type="match status" value="1"/>
</dbReference>
<dbReference type="InterPro" id="IPR013740">
    <property type="entry name" value="Redoxin"/>
</dbReference>
<sequence length="368" mass="41905">MQRILFLLTIILFTSCSKKENSTFTLQGKINNSENKYILLQQESDIERKISKLIDTIKLDENGNFEYALNDEPHYYTLVLNENENIPLAIAKDQQITIESINSKPLVTGSKDTDLLNAYEKLRKESLDRLVNTIRKQIVAENKSENPNPKTIDSLGKLELKNYDLHLAELNTFIKDKMGTSIAIYPTSLRWKDNNIKFFDSLTSAFETAHPDLAISKKLREKVTRLQQTALGGKVPGIVMTAANKDTVSLFSITEKYTLIDFWASWCGPCRRESDILNKLYEKYKDKGFTIYGVSLDTNEKQWTNAMAKDHRIWANVSSLQGFETPAAYNFAVTALPMNYLIDSKGIIIAKNLHGEELEKLVDQVMAN</sequence>
<dbReference type="RefSeq" id="WP_138951764.1">
    <property type="nucleotide sequence ID" value="NZ_CP040749.1"/>
</dbReference>
<dbReference type="GO" id="GO:0016491">
    <property type="term" value="F:oxidoreductase activity"/>
    <property type="evidence" value="ECO:0007669"/>
    <property type="project" value="InterPro"/>
</dbReference>